<dbReference type="Proteomes" id="UP000016702">
    <property type="component" value="Chromosome"/>
</dbReference>
<dbReference type="PANTHER" id="PTHR35303">
    <property type="entry name" value="OS02G0197800 PROTEIN"/>
    <property type="match status" value="1"/>
</dbReference>
<accession>A0ABM7EM04</accession>
<name>A0ABM7EM04_PSEPU</name>
<dbReference type="Gene3D" id="3.30.2020.30">
    <property type="match status" value="1"/>
</dbReference>
<evidence type="ECO:0000313" key="4">
    <source>
        <dbReference type="EMBL" id="BAN56922.1"/>
    </source>
</evidence>
<gene>
    <name evidence="4" type="ORF">PP4_50690</name>
</gene>
<dbReference type="PANTHER" id="PTHR35303:SF5">
    <property type="entry name" value="OS02G0197800 PROTEIN"/>
    <property type="match status" value="1"/>
</dbReference>
<dbReference type="Pfam" id="PF06155">
    <property type="entry name" value="GBBH-like_N"/>
    <property type="match status" value="1"/>
</dbReference>
<reference evidence="4 5" key="1">
    <citation type="journal article" date="2014" name="Genome Announc.">
        <title>The Complete Genome Sequence of Pseudomonas putida NBRC 14164T Confirms High Intraspecies Variation.</title>
        <authorList>
            <person name="Ohji S."/>
            <person name="Yamazoe A."/>
            <person name="Hosoyama A."/>
            <person name="Tsuchikane K."/>
            <person name="Ezaki T."/>
            <person name="Fujita N."/>
        </authorList>
    </citation>
    <scope>NUCLEOTIDE SEQUENCE [LARGE SCALE GENOMIC DNA]</scope>
    <source>
        <strain evidence="4 5">NBRC 14164</strain>
    </source>
</reference>
<evidence type="ECO:0000256" key="1">
    <source>
        <dbReference type="ARBA" id="ARBA00022723"/>
    </source>
</evidence>
<organism evidence="4 5">
    <name type="scientific">Pseudomonas putida NBRC 14164</name>
    <dbReference type="NCBI Taxonomy" id="1211579"/>
    <lineage>
        <taxon>Bacteria</taxon>
        <taxon>Pseudomonadati</taxon>
        <taxon>Pseudomonadota</taxon>
        <taxon>Gammaproteobacteria</taxon>
        <taxon>Pseudomonadales</taxon>
        <taxon>Pseudomonadaceae</taxon>
        <taxon>Pseudomonas</taxon>
    </lineage>
</organism>
<sequence length="165" mass="18342">MLWSTCGSWLAGDWAAKQPPLRNPQNVPKLCIISSREIPAMARMPTAINLHKASKTLTLTYAPGEVYHLPAELLRVHSPSAEVQGHGNPILQFGKINVGLVGLEPAGQYALKLNFDDGHDSGLFTWEYLEQLCLRQEQLWADYLDELHKAGKSRDPAESVVKLML</sequence>
<dbReference type="InterPro" id="IPR010376">
    <property type="entry name" value="GBBH-like_N"/>
</dbReference>
<dbReference type="EMBL" id="AP013070">
    <property type="protein sequence ID" value="BAN56922.1"/>
    <property type="molecule type" value="Genomic_DNA"/>
</dbReference>
<protein>
    <recommendedName>
        <fullName evidence="3">Gamma-butyrobetaine hydroxylase-like N-terminal domain-containing protein</fullName>
    </recommendedName>
</protein>
<dbReference type="InterPro" id="IPR038492">
    <property type="entry name" value="GBBH-like_N_sf"/>
</dbReference>
<proteinExistence type="predicted"/>
<keyword evidence="2" id="KW-0408">Iron</keyword>
<keyword evidence="5" id="KW-1185">Reference proteome</keyword>
<evidence type="ECO:0000259" key="3">
    <source>
        <dbReference type="Pfam" id="PF06155"/>
    </source>
</evidence>
<evidence type="ECO:0000313" key="5">
    <source>
        <dbReference type="Proteomes" id="UP000016702"/>
    </source>
</evidence>
<feature type="domain" description="Gamma-butyrobetaine hydroxylase-like N-terminal" evidence="3">
    <location>
        <begin position="48"/>
        <end position="129"/>
    </location>
</feature>
<keyword evidence="1" id="KW-0479">Metal-binding</keyword>
<evidence type="ECO:0000256" key="2">
    <source>
        <dbReference type="ARBA" id="ARBA00023004"/>
    </source>
</evidence>